<comment type="cofactor">
    <cofactor evidence="1">
        <name>FAD</name>
        <dbReference type="ChEBI" id="CHEBI:57692"/>
    </cofactor>
</comment>
<feature type="domain" description="FAD-binding" evidence="4">
    <location>
        <begin position="5"/>
        <end position="332"/>
    </location>
</feature>
<evidence type="ECO:0000256" key="2">
    <source>
        <dbReference type="ARBA" id="ARBA00022630"/>
    </source>
</evidence>
<dbReference type="InterPro" id="IPR002938">
    <property type="entry name" value="FAD-bd"/>
</dbReference>
<gene>
    <name evidence="5" type="ORF">ACIBP5_34025</name>
</gene>
<evidence type="ECO:0000313" key="5">
    <source>
        <dbReference type="EMBL" id="MFI7445015.1"/>
    </source>
</evidence>
<dbReference type="Gene3D" id="3.50.50.60">
    <property type="entry name" value="FAD/NAD(P)-binding domain"/>
    <property type="match status" value="1"/>
</dbReference>
<dbReference type="Proteomes" id="UP001612928">
    <property type="component" value="Unassembled WGS sequence"/>
</dbReference>
<evidence type="ECO:0000256" key="3">
    <source>
        <dbReference type="ARBA" id="ARBA00022827"/>
    </source>
</evidence>
<comment type="caution">
    <text evidence="5">The sequence shown here is derived from an EMBL/GenBank/DDBJ whole genome shotgun (WGS) entry which is preliminary data.</text>
</comment>
<evidence type="ECO:0000256" key="1">
    <source>
        <dbReference type="ARBA" id="ARBA00001974"/>
    </source>
</evidence>
<dbReference type="PANTHER" id="PTHR43004:SF19">
    <property type="entry name" value="BINDING MONOOXYGENASE, PUTATIVE (JCVI)-RELATED"/>
    <property type="match status" value="1"/>
</dbReference>
<dbReference type="InterPro" id="IPR050641">
    <property type="entry name" value="RIFMO-like"/>
</dbReference>
<sequence>MNQRVKVLIVGAGPVGLMAACELRRRGVPADIVDAAPEPGAGSRAILLWPPSLESYRDLGILEEARKRGVAVDALSYHIGGTTLRLPLAPTMAPLILPQQDSTELLQDELRRLGGDVRRGLRVVGLTQDQDAVTVTAREADGREVTMETEWLIAADGFRSTVRDLIGADFTGAPLPITFLLAEGRMEGDYDTRAVNYYLGRAGVVLVAPLPGGRVRISGAVPEGTELTGETGQRLLDERGPGGLRLTDLTMNTLFTSHERIASPLRAGRCFLAGDAAHVHSVVGGQGLNLGFADARNLAWKLAGVLDGRYAPHILDSYDVERRAAAEQTVRATGRMARQAVLSPVAHRIRDLAMTLMHRTGVLGRRMPPLLSGWLITYPDTLFPAAGRTPPGLPRPGTRRPKWRLEPDARDRFQLITTGTAGSQGAALADRLPDLVVHRHRAGGADAFVLLRPDGFVGASGPATVLPHAAAALERLAAGASHHVKGQS</sequence>
<dbReference type="SUPFAM" id="SSF51905">
    <property type="entry name" value="FAD/NAD(P)-binding domain"/>
    <property type="match status" value="1"/>
</dbReference>
<accession>A0ABW8ADZ8</accession>
<proteinExistence type="predicted"/>
<dbReference type="PANTHER" id="PTHR43004">
    <property type="entry name" value="TRK SYSTEM POTASSIUM UPTAKE PROTEIN"/>
    <property type="match status" value="1"/>
</dbReference>
<protein>
    <submittedName>
        <fullName evidence="5">FAD-dependent oxidoreductase</fullName>
    </submittedName>
</protein>
<name>A0ABW8ADZ8_9ACTN</name>
<evidence type="ECO:0000313" key="6">
    <source>
        <dbReference type="Proteomes" id="UP001612928"/>
    </source>
</evidence>
<dbReference type="EMBL" id="JBITMB010000010">
    <property type="protein sequence ID" value="MFI7445015.1"/>
    <property type="molecule type" value="Genomic_DNA"/>
</dbReference>
<dbReference type="Gene3D" id="3.30.70.2450">
    <property type="match status" value="1"/>
</dbReference>
<dbReference type="InterPro" id="IPR036188">
    <property type="entry name" value="FAD/NAD-bd_sf"/>
</dbReference>
<dbReference type="RefSeq" id="WP_397025383.1">
    <property type="nucleotide sequence ID" value="NZ_JBITMB010000010.1"/>
</dbReference>
<dbReference type="Pfam" id="PF01494">
    <property type="entry name" value="FAD_binding_3"/>
    <property type="match status" value="1"/>
</dbReference>
<keyword evidence="6" id="KW-1185">Reference proteome</keyword>
<dbReference type="PROSITE" id="PS51257">
    <property type="entry name" value="PROKAR_LIPOPROTEIN"/>
    <property type="match status" value="1"/>
</dbReference>
<keyword evidence="2" id="KW-0285">Flavoprotein</keyword>
<reference evidence="5 6" key="1">
    <citation type="submission" date="2024-10" db="EMBL/GenBank/DDBJ databases">
        <title>The Natural Products Discovery Center: Release of the First 8490 Sequenced Strains for Exploring Actinobacteria Biosynthetic Diversity.</title>
        <authorList>
            <person name="Kalkreuter E."/>
            <person name="Kautsar S.A."/>
            <person name="Yang D."/>
            <person name="Bader C.D."/>
            <person name="Teijaro C.N."/>
            <person name="Fluegel L."/>
            <person name="Davis C.M."/>
            <person name="Simpson J.R."/>
            <person name="Lauterbach L."/>
            <person name="Steele A.D."/>
            <person name="Gui C."/>
            <person name="Meng S."/>
            <person name="Li G."/>
            <person name="Viehrig K."/>
            <person name="Ye F."/>
            <person name="Su P."/>
            <person name="Kiefer A.F."/>
            <person name="Nichols A."/>
            <person name="Cepeda A.J."/>
            <person name="Yan W."/>
            <person name="Fan B."/>
            <person name="Jiang Y."/>
            <person name="Adhikari A."/>
            <person name="Zheng C.-J."/>
            <person name="Schuster L."/>
            <person name="Cowan T.M."/>
            <person name="Smanski M.J."/>
            <person name="Chevrette M.G."/>
            <person name="De Carvalho L.P.S."/>
            <person name="Shen B."/>
        </authorList>
    </citation>
    <scope>NUCLEOTIDE SEQUENCE [LARGE SCALE GENOMIC DNA]</scope>
    <source>
        <strain evidence="5 6">NPDC049503</strain>
    </source>
</reference>
<organism evidence="5 6">
    <name type="scientific">Nonomuraea indica</name>
    <dbReference type="NCBI Taxonomy" id="1581193"/>
    <lineage>
        <taxon>Bacteria</taxon>
        <taxon>Bacillati</taxon>
        <taxon>Actinomycetota</taxon>
        <taxon>Actinomycetes</taxon>
        <taxon>Streptosporangiales</taxon>
        <taxon>Streptosporangiaceae</taxon>
        <taxon>Nonomuraea</taxon>
    </lineage>
</organism>
<evidence type="ECO:0000259" key="4">
    <source>
        <dbReference type="Pfam" id="PF01494"/>
    </source>
</evidence>
<dbReference type="PRINTS" id="PR00420">
    <property type="entry name" value="RNGMNOXGNASE"/>
</dbReference>
<keyword evidence="3" id="KW-0274">FAD</keyword>